<protein>
    <submittedName>
        <fullName evidence="1">Uncharacterized protein</fullName>
    </submittedName>
</protein>
<comment type="caution">
    <text evidence="1">The sequence shown here is derived from an EMBL/GenBank/DDBJ whole genome shotgun (WGS) entry which is preliminary data.</text>
</comment>
<dbReference type="AlphaFoldDB" id="A0A0F9G1B4"/>
<accession>A0A0F9G1B4</accession>
<organism evidence="1">
    <name type="scientific">marine sediment metagenome</name>
    <dbReference type="NCBI Taxonomy" id="412755"/>
    <lineage>
        <taxon>unclassified sequences</taxon>
        <taxon>metagenomes</taxon>
        <taxon>ecological metagenomes</taxon>
    </lineage>
</organism>
<sequence>MKHTEKYEKLFWECKETINKIFRCMEQQRSEKENPVKREELKSLNARLTVALNGISYPSNAPRYPVLRACRKK</sequence>
<proteinExistence type="predicted"/>
<name>A0A0F9G1B4_9ZZZZ</name>
<evidence type="ECO:0000313" key="1">
    <source>
        <dbReference type="EMBL" id="KKL63335.1"/>
    </source>
</evidence>
<reference evidence="1" key="1">
    <citation type="journal article" date="2015" name="Nature">
        <title>Complex archaea that bridge the gap between prokaryotes and eukaryotes.</title>
        <authorList>
            <person name="Spang A."/>
            <person name="Saw J.H."/>
            <person name="Jorgensen S.L."/>
            <person name="Zaremba-Niedzwiedzka K."/>
            <person name="Martijn J."/>
            <person name="Lind A.E."/>
            <person name="van Eijk R."/>
            <person name="Schleper C."/>
            <person name="Guy L."/>
            <person name="Ettema T.J."/>
        </authorList>
    </citation>
    <scope>NUCLEOTIDE SEQUENCE</scope>
</reference>
<dbReference type="EMBL" id="LAZR01028207">
    <property type="protein sequence ID" value="KKL63335.1"/>
    <property type="molecule type" value="Genomic_DNA"/>
</dbReference>
<gene>
    <name evidence="1" type="ORF">LCGC14_2176160</name>
</gene>